<dbReference type="OrthoDB" id="2113341at2759"/>
<accession>A0A5J4ZIN9</accession>
<comment type="cofactor">
    <cofactor evidence="14 17">
        <name>Ca(2+)</name>
        <dbReference type="ChEBI" id="CHEBI:29108"/>
    </cofactor>
    <text evidence="14 17">Binds 2 calcium ions per subunit.</text>
</comment>
<comment type="function">
    <text evidence="17">Removal of H(2)O(2), oxidation of toxic reductants, biosynthesis and degradation of lignin, suberization, auxin catabolism, response to environmental stresses such as wounding, pathogen attack and oxidative stress.</text>
</comment>
<keyword evidence="11" id="KW-0325">Glycoprotein</keyword>
<keyword evidence="10 16" id="KW-1015">Disulfide bond</keyword>
<feature type="binding site" description="axial binding residue" evidence="14">
    <location>
        <position position="204"/>
    </location>
    <ligand>
        <name>heme b</name>
        <dbReference type="ChEBI" id="CHEBI:60344"/>
    </ligand>
    <ligandPart>
        <name>Fe</name>
        <dbReference type="ChEBI" id="CHEBI:18248"/>
    </ligandPart>
</feature>
<comment type="cofactor">
    <cofactor evidence="14 17">
        <name>heme b</name>
        <dbReference type="ChEBI" id="CHEBI:60344"/>
    </cofactor>
    <text evidence="14 17">Binds 1 heme b (iron(II)-protoporphyrin IX) group per subunit.</text>
</comment>
<dbReference type="InterPro" id="IPR010255">
    <property type="entry name" value="Haem_peroxidase_sf"/>
</dbReference>
<dbReference type="InterPro" id="IPR019794">
    <property type="entry name" value="Peroxidases_AS"/>
</dbReference>
<feature type="binding site" evidence="14">
    <location>
        <position position="249"/>
    </location>
    <ligand>
        <name>Ca(2+)</name>
        <dbReference type="ChEBI" id="CHEBI:29108"/>
        <label>2</label>
    </ligand>
</feature>
<evidence type="ECO:0000313" key="19">
    <source>
        <dbReference type="EMBL" id="KAA8517684.1"/>
    </source>
</evidence>
<evidence type="ECO:0000256" key="12">
    <source>
        <dbReference type="PIRSR" id="PIRSR600823-1"/>
    </source>
</evidence>
<keyword evidence="20" id="KW-1185">Reference proteome</keyword>
<feature type="binding site" evidence="14">
    <location>
        <position position="85"/>
    </location>
    <ligand>
        <name>Ca(2+)</name>
        <dbReference type="ChEBI" id="CHEBI:29108"/>
        <label>1</label>
    </ligand>
</feature>
<dbReference type="InterPro" id="IPR033905">
    <property type="entry name" value="Secretory_peroxidase"/>
</dbReference>
<feature type="binding site" evidence="14">
    <location>
        <position position="79"/>
    </location>
    <ligand>
        <name>Ca(2+)</name>
        <dbReference type="ChEBI" id="CHEBI:29108"/>
        <label>1</label>
    </ligand>
</feature>
<evidence type="ECO:0000256" key="1">
    <source>
        <dbReference type="ARBA" id="ARBA00000189"/>
    </source>
</evidence>
<evidence type="ECO:0000256" key="17">
    <source>
        <dbReference type="RuleBase" id="RU362060"/>
    </source>
</evidence>
<evidence type="ECO:0000256" key="16">
    <source>
        <dbReference type="PIRSR" id="PIRSR600823-5"/>
    </source>
</evidence>
<dbReference type="Gene3D" id="1.10.520.10">
    <property type="match status" value="1"/>
</dbReference>
<keyword evidence="4 17" id="KW-0575">Peroxidase</keyword>
<dbReference type="InterPro" id="IPR002016">
    <property type="entry name" value="Haem_peroxidase"/>
</dbReference>
<dbReference type="PROSITE" id="PS00435">
    <property type="entry name" value="PEROXIDASE_1"/>
    <property type="match status" value="1"/>
</dbReference>
<comment type="similarity">
    <text evidence="17">Belongs to the peroxidase family. Classical plant (class III) peroxidase subfamily.</text>
</comment>
<organism evidence="19 20">
    <name type="scientific">Nyssa sinensis</name>
    <dbReference type="NCBI Taxonomy" id="561372"/>
    <lineage>
        <taxon>Eukaryota</taxon>
        <taxon>Viridiplantae</taxon>
        <taxon>Streptophyta</taxon>
        <taxon>Embryophyta</taxon>
        <taxon>Tracheophyta</taxon>
        <taxon>Spermatophyta</taxon>
        <taxon>Magnoliopsida</taxon>
        <taxon>eudicotyledons</taxon>
        <taxon>Gunneridae</taxon>
        <taxon>Pentapetalae</taxon>
        <taxon>asterids</taxon>
        <taxon>Cornales</taxon>
        <taxon>Nyssaceae</taxon>
        <taxon>Nyssa</taxon>
    </lineage>
</organism>
<feature type="signal peptide" evidence="17">
    <location>
        <begin position="1"/>
        <end position="33"/>
    </location>
</feature>
<dbReference type="EC" id="1.11.1.7" evidence="3 17"/>
<name>A0A5J4ZIN9_9ASTE</name>
<feature type="active site" description="Proton acceptor" evidence="12">
    <location>
        <position position="75"/>
    </location>
</feature>
<comment type="subcellular location">
    <subcellularLocation>
        <location evidence="17">Secreted</location>
    </subcellularLocation>
</comment>
<dbReference type="GO" id="GO:0005576">
    <property type="term" value="C:extracellular region"/>
    <property type="evidence" value="ECO:0007669"/>
    <property type="project" value="UniProtKB-SubCell"/>
</dbReference>
<feature type="disulfide bond" evidence="16">
    <location>
        <begin position="44"/>
        <end position="124"/>
    </location>
</feature>
<dbReference type="PANTHER" id="PTHR31388">
    <property type="entry name" value="PEROXIDASE 72-RELATED"/>
    <property type="match status" value="1"/>
</dbReference>
<evidence type="ECO:0000256" key="7">
    <source>
        <dbReference type="ARBA" id="ARBA00022837"/>
    </source>
</evidence>
<dbReference type="GO" id="GO:0042744">
    <property type="term" value="P:hydrogen peroxide catabolic process"/>
    <property type="evidence" value="ECO:0007669"/>
    <property type="project" value="UniProtKB-KW"/>
</dbReference>
<reference evidence="19 20" key="1">
    <citation type="submission" date="2019-09" db="EMBL/GenBank/DDBJ databases">
        <title>A chromosome-level genome assembly of the Chinese tupelo Nyssa sinensis.</title>
        <authorList>
            <person name="Yang X."/>
            <person name="Kang M."/>
            <person name="Yang Y."/>
            <person name="Xiong H."/>
            <person name="Wang M."/>
            <person name="Zhang Z."/>
            <person name="Wang Z."/>
            <person name="Wu H."/>
            <person name="Ma T."/>
            <person name="Liu J."/>
            <person name="Xi Z."/>
        </authorList>
    </citation>
    <scope>NUCLEOTIDE SEQUENCE [LARGE SCALE GENOMIC DNA]</scope>
    <source>
        <strain evidence="19">J267</strain>
        <tissue evidence="19">Leaf</tissue>
    </source>
</reference>
<dbReference type="Gene3D" id="1.10.420.10">
    <property type="entry name" value="Peroxidase, domain 2"/>
    <property type="match status" value="1"/>
</dbReference>
<dbReference type="PROSITE" id="PS00436">
    <property type="entry name" value="PEROXIDASE_2"/>
    <property type="match status" value="1"/>
</dbReference>
<dbReference type="AlphaFoldDB" id="A0A5J4ZIN9"/>
<dbReference type="PANTHER" id="PTHR31388:SF247">
    <property type="entry name" value="PEROXIDASE"/>
    <property type="match status" value="1"/>
</dbReference>
<keyword evidence="17" id="KW-0732">Signal</keyword>
<protein>
    <recommendedName>
        <fullName evidence="3 17">Peroxidase</fullName>
        <ecNumber evidence="3 17">1.11.1.7</ecNumber>
    </recommendedName>
</protein>
<dbReference type="GO" id="GO:0140825">
    <property type="term" value="F:lactoperoxidase activity"/>
    <property type="evidence" value="ECO:0007669"/>
    <property type="project" value="UniProtKB-EC"/>
</dbReference>
<dbReference type="SUPFAM" id="SSF48113">
    <property type="entry name" value="Heme-dependent peroxidases"/>
    <property type="match status" value="1"/>
</dbReference>
<keyword evidence="9 14" id="KW-0408">Iron</keyword>
<sequence>MASYYSSLFTPNTATTLGLWVFLLLIGIGMVSAQLSSNFYATSCPNALSTIRSAVNSAISKEARMGASLLRLHFHDCFVNGCDASVLLDDTPNFIGEKSAGPNINSLRGLGVIDTIKSQVESVCPGVVSCADILAVAARDSVVALGGPSWTVLLGRRDSTTASFSAADDGNNIPAPTMSLTGLVSAFSSKGLSVKDMVALLGSHTIGQARCTNFRTRIYNETNINSSFAKSLKASCPSSGGDNNLADLDPTSPTIFDTAFFKNLLQQKSLLDSDQQLMNAHSTYSLVNNYSSNRETFFKDFGRAMIKMGNISPLTGTSGEIRPNCRKTNQARARTQVFVISCSLSE</sequence>
<evidence type="ECO:0000256" key="10">
    <source>
        <dbReference type="ARBA" id="ARBA00023157"/>
    </source>
</evidence>
<keyword evidence="5 17" id="KW-0349">Heme</keyword>
<feature type="domain" description="Plant heme peroxidase family profile" evidence="18">
    <location>
        <begin position="34"/>
        <end position="329"/>
    </location>
</feature>
<dbReference type="PROSITE" id="PS50873">
    <property type="entry name" value="PEROXIDASE_4"/>
    <property type="match status" value="1"/>
</dbReference>
<dbReference type="EMBL" id="CM018050">
    <property type="protein sequence ID" value="KAA8517684.1"/>
    <property type="molecule type" value="Genomic_DNA"/>
</dbReference>
<evidence type="ECO:0000313" key="20">
    <source>
        <dbReference type="Proteomes" id="UP000325577"/>
    </source>
</evidence>
<dbReference type="GO" id="GO:0006979">
    <property type="term" value="P:response to oxidative stress"/>
    <property type="evidence" value="ECO:0007669"/>
    <property type="project" value="UniProtKB-UniRule"/>
</dbReference>
<keyword evidence="7 14" id="KW-0106">Calcium</keyword>
<evidence type="ECO:0000256" key="9">
    <source>
        <dbReference type="ARBA" id="ARBA00023004"/>
    </source>
</evidence>
<evidence type="ECO:0000256" key="5">
    <source>
        <dbReference type="ARBA" id="ARBA00022617"/>
    </source>
</evidence>
<dbReference type="Pfam" id="PF00141">
    <property type="entry name" value="peroxidase"/>
    <property type="match status" value="1"/>
</dbReference>
<dbReference type="Proteomes" id="UP000325577">
    <property type="component" value="Linkage Group LG7"/>
</dbReference>
<dbReference type="FunFam" id="1.10.520.10:FF:000009">
    <property type="entry name" value="Peroxidase"/>
    <property type="match status" value="1"/>
</dbReference>
<dbReference type="InterPro" id="IPR000823">
    <property type="entry name" value="Peroxidase_pln"/>
</dbReference>
<feature type="disulfide bond" evidence="16">
    <location>
        <begin position="130"/>
        <end position="325"/>
    </location>
</feature>
<evidence type="ECO:0000256" key="6">
    <source>
        <dbReference type="ARBA" id="ARBA00022723"/>
    </source>
</evidence>
<evidence type="ECO:0000256" key="14">
    <source>
        <dbReference type="PIRSR" id="PIRSR600823-3"/>
    </source>
</evidence>
<feature type="binding site" evidence="14">
    <location>
        <position position="83"/>
    </location>
    <ligand>
        <name>Ca(2+)</name>
        <dbReference type="ChEBI" id="CHEBI:29108"/>
        <label>1</label>
    </ligand>
</feature>
<dbReference type="GO" id="GO:0020037">
    <property type="term" value="F:heme binding"/>
    <property type="evidence" value="ECO:0007669"/>
    <property type="project" value="UniProtKB-UniRule"/>
</dbReference>
<feature type="binding site" evidence="14">
    <location>
        <position position="97"/>
    </location>
    <ligand>
        <name>Ca(2+)</name>
        <dbReference type="ChEBI" id="CHEBI:29108"/>
        <label>1</label>
    </ligand>
</feature>
<feature type="chain" id="PRO_5023963847" description="Peroxidase" evidence="17">
    <location>
        <begin position="34"/>
        <end position="346"/>
    </location>
</feature>
<feature type="binding site" evidence="14">
    <location>
        <position position="205"/>
    </location>
    <ligand>
        <name>Ca(2+)</name>
        <dbReference type="ChEBI" id="CHEBI:29108"/>
        <label>2</label>
    </ligand>
</feature>
<feature type="disulfide bond" evidence="16">
    <location>
        <begin position="77"/>
        <end position="82"/>
    </location>
</feature>
<feature type="binding site" evidence="14">
    <location>
        <position position="81"/>
    </location>
    <ligand>
        <name>Ca(2+)</name>
        <dbReference type="ChEBI" id="CHEBI:29108"/>
        <label>1</label>
    </ligand>
</feature>
<comment type="catalytic activity">
    <reaction evidence="1 17">
        <text>2 a phenolic donor + H2O2 = 2 a phenolic radical donor + 2 H2O</text>
        <dbReference type="Rhea" id="RHEA:56136"/>
        <dbReference type="ChEBI" id="CHEBI:15377"/>
        <dbReference type="ChEBI" id="CHEBI:16240"/>
        <dbReference type="ChEBI" id="CHEBI:139520"/>
        <dbReference type="ChEBI" id="CHEBI:139521"/>
        <dbReference type="EC" id="1.11.1.7"/>
    </reaction>
</comment>
<feature type="binding site" evidence="14">
    <location>
        <position position="76"/>
    </location>
    <ligand>
        <name>Ca(2+)</name>
        <dbReference type="ChEBI" id="CHEBI:29108"/>
        <label>1</label>
    </ligand>
</feature>
<proteinExistence type="inferred from homology"/>
<keyword evidence="6 14" id="KW-0479">Metal-binding</keyword>
<evidence type="ECO:0000256" key="11">
    <source>
        <dbReference type="ARBA" id="ARBA00023180"/>
    </source>
</evidence>
<comment type="similarity">
    <text evidence="2">Belongs to the peroxidase family. Ascorbate peroxidase subfamily.</text>
</comment>
<feature type="disulfide bond" evidence="16">
    <location>
        <begin position="211"/>
        <end position="236"/>
    </location>
</feature>
<dbReference type="GO" id="GO:0046872">
    <property type="term" value="F:metal ion binding"/>
    <property type="evidence" value="ECO:0007669"/>
    <property type="project" value="UniProtKB-UniRule"/>
</dbReference>
<gene>
    <name evidence="19" type="ORF">F0562_015158</name>
</gene>
<evidence type="ECO:0000259" key="18">
    <source>
        <dbReference type="PROSITE" id="PS50873"/>
    </source>
</evidence>
<feature type="site" description="Transition state stabilizer" evidence="15">
    <location>
        <position position="71"/>
    </location>
</feature>
<dbReference type="InterPro" id="IPR019793">
    <property type="entry name" value="Peroxidases_heam-ligand_BS"/>
</dbReference>
<keyword evidence="17" id="KW-0964">Secreted</keyword>
<dbReference type="CDD" id="cd00693">
    <property type="entry name" value="secretory_peroxidase"/>
    <property type="match status" value="1"/>
</dbReference>
<evidence type="ECO:0000256" key="4">
    <source>
        <dbReference type="ARBA" id="ARBA00022559"/>
    </source>
</evidence>
<dbReference type="FunFam" id="1.10.420.10:FF:000001">
    <property type="entry name" value="Peroxidase"/>
    <property type="match status" value="1"/>
</dbReference>
<dbReference type="PRINTS" id="PR00461">
    <property type="entry name" value="PLPEROXIDASE"/>
</dbReference>
<evidence type="ECO:0000256" key="3">
    <source>
        <dbReference type="ARBA" id="ARBA00012313"/>
    </source>
</evidence>
<feature type="binding site" evidence="14">
    <location>
        <position position="257"/>
    </location>
    <ligand>
        <name>Ca(2+)</name>
        <dbReference type="ChEBI" id="CHEBI:29108"/>
        <label>2</label>
    </ligand>
</feature>
<dbReference type="PRINTS" id="PR00458">
    <property type="entry name" value="PEROXIDASE"/>
</dbReference>
<feature type="binding site" evidence="13">
    <location>
        <position position="174"/>
    </location>
    <ligand>
        <name>substrate</name>
    </ligand>
</feature>
<keyword evidence="17" id="KW-0376">Hydrogen peroxide</keyword>
<evidence type="ECO:0000256" key="13">
    <source>
        <dbReference type="PIRSR" id="PIRSR600823-2"/>
    </source>
</evidence>
<evidence type="ECO:0000256" key="15">
    <source>
        <dbReference type="PIRSR" id="PIRSR600823-4"/>
    </source>
</evidence>
<evidence type="ECO:0000256" key="8">
    <source>
        <dbReference type="ARBA" id="ARBA00023002"/>
    </source>
</evidence>
<keyword evidence="8 17" id="KW-0560">Oxidoreductase</keyword>
<evidence type="ECO:0000256" key="2">
    <source>
        <dbReference type="ARBA" id="ARBA00006873"/>
    </source>
</evidence>